<dbReference type="AlphaFoldDB" id="A0ABD5V0G6"/>
<dbReference type="InterPro" id="IPR055746">
    <property type="entry name" value="DUF7322"/>
</dbReference>
<feature type="transmembrane region" description="Helical" evidence="2">
    <location>
        <begin position="59"/>
        <end position="81"/>
    </location>
</feature>
<organism evidence="4 5">
    <name type="scientific">Halalkalicoccus tibetensis</name>
    <dbReference type="NCBI Taxonomy" id="175632"/>
    <lineage>
        <taxon>Archaea</taxon>
        <taxon>Methanobacteriati</taxon>
        <taxon>Methanobacteriota</taxon>
        <taxon>Stenosarchaea group</taxon>
        <taxon>Halobacteria</taxon>
        <taxon>Halobacteriales</taxon>
        <taxon>Halococcaceae</taxon>
        <taxon>Halalkalicoccus</taxon>
    </lineage>
</organism>
<evidence type="ECO:0000256" key="2">
    <source>
        <dbReference type="SAM" id="Phobius"/>
    </source>
</evidence>
<name>A0ABD5V0G6_9EURY</name>
<evidence type="ECO:0000313" key="4">
    <source>
        <dbReference type="EMBL" id="MFC6904609.1"/>
    </source>
</evidence>
<evidence type="ECO:0000259" key="3">
    <source>
        <dbReference type="Pfam" id="PF24008"/>
    </source>
</evidence>
<sequence>MFPDDRSEHEPDEPDLGPEIPNIEPEEEEPDLGPDAPDVSLPADGLLGPEDAPTDLLSAFWMLVVLFNVGILAASIGALFLVFEGRTYLGGGLLAVGLLALARGTYKYWRLDVDELGTDSD</sequence>
<dbReference type="Proteomes" id="UP001596312">
    <property type="component" value="Unassembled WGS sequence"/>
</dbReference>
<protein>
    <recommendedName>
        <fullName evidence="3">DUF7322 domain-containing protein</fullName>
    </recommendedName>
</protein>
<evidence type="ECO:0000313" key="5">
    <source>
        <dbReference type="Proteomes" id="UP001596312"/>
    </source>
</evidence>
<dbReference type="EMBL" id="JBHSXQ010000002">
    <property type="protein sequence ID" value="MFC6904609.1"/>
    <property type="molecule type" value="Genomic_DNA"/>
</dbReference>
<dbReference type="RefSeq" id="WP_340603125.1">
    <property type="nucleotide sequence ID" value="NZ_JBBMXV010000002.1"/>
</dbReference>
<keyword evidence="2" id="KW-0472">Membrane</keyword>
<gene>
    <name evidence="4" type="ORF">ACFQGH_05285</name>
</gene>
<proteinExistence type="predicted"/>
<keyword evidence="2" id="KW-0812">Transmembrane</keyword>
<feature type="transmembrane region" description="Helical" evidence="2">
    <location>
        <begin position="88"/>
        <end position="106"/>
    </location>
</feature>
<reference evidence="4 5" key="1">
    <citation type="journal article" date="2019" name="Int. J. Syst. Evol. Microbiol.">
        <title>The Global Catalogue of Microorganisms (GCM) 10K type strain sequencing project: providing services to taxonomists for standard genome sequencing and annotation.</title>
        <authorList>
            <consortium name="The Broad Institute Genomics Platform"/>
            <consortium name="The Broad Institute Genome Sequencing Center for Infectious Disease"/>
            <person name="Wu L."/>
            <person name="Ma J."/>
        </authorList>
    </citation>
    <scope>NUCLEOTIDE SEQUENCE [LARGE SCALE GENOMIC DNA]</scope>
    <source>
        <strain evidence="4 5">CGMCC 1.3240</strain>
    </source>
</reference>
<dbReference type="Pfam" id="PF24008">
    <property type="entry name" value="DUF7322"/>
    <property type="match status" value="1"/>
</dbReference>
<keyword evidence="2" id="KW-1133">Transmembrane helix</keyword>
<feature type="domain" description="DUF7322" evidence="3">
    <location>
        <begin position="50"/>
        <end position="110"/>
    </location>
</feature>
<evidence type="ECO:0000256" key="1">
    <source>
        <dbReference type="SAM" id="MobiDB-lite"/>
    </source>
</evidence>
<keyword evidence="5" id="KW-1185">Reference proteome</keyword>
<comment type="caution">
    <text evidence="4">The sequence shown here is derived from an EMBL/GenBank/DDBJ whole genome shotgun (WGS) entry which is preliminary data.</text>
</comment>
<feature type="region of interest" description="Disordered" evidence="1">
    <location>
        <begin position="1"/>
        <end position="47"/>
    </location>
</feature>
<accession>A0ABD5V0G6</accession>